<dbReference type="OMA" id="NAGKEMT"/>
<dbReference type="AlphaFoldDB" id="L2GQR7"/>
<gene>
    <name evidence="7" type="ORF">VCUG_02524</name>
</gene>
<dbReference type="InterPro" id="IPR000988">
    <property type="entry name" value="Ribosomal_eL24-rel_N"/>
</dbReference>
<dbReference type="InParanoid" id="L2GQR7"/>
<proteinExistence type="inferred from homology"/>
<accession>L2GQR7</accession>
<feature type="domain" description="TRASH" evidence="6">
    <location>
        <begin position="6"/>
        <end position="44"/>
    </location>
</feature>
<dbReference type="InterPro" id="IPR023442">
    <property type="entry name" value="Ribosomal_eL24_CS"/>
</dbReference>
<evidence type="ECO:0000256" key="2">
    <source>
        <dbReference type="ARBA" id="ARBA00005647"/>
    </source>
</evidence>
<sequence length="155" mass="18449">MRIEKCSFCSSSIYPGHGVTFVRNDSMLFRFCRSKCNKAFKRKWNPRKTRWTKSYRLYTGKEVHGVGGMEKKREEIGRYRRDIVSNTVSAIPVIGEIESERRKHYIYDRIMSMREKNKDIDMKILKKHGHLLDEAKENKEKKNVEEGENVLNMQQ</sequence>
<name>L2GQR7_VAVCU</name>
<dbReference type="Pfam" id="PF01246">
    <property type="entry name" value="Ribosomal_L24e"/>
    <property type="match status" value="1"/>
</dbReference>
<dbReference type="PANTHER" id="PTHR10792">
    <property type="entry name" value="60S RIBOSOMAL PROTEIN L24"/>
    <property type="match status" value="1"/>
</dbReference>
<comment type="similarity">
    <text evidence="2">Belongs to the eukaryotic ribosomal protein eL24 family.</text>
</comment>
<evidence type="ECO:0000259" key="6">
    <source>
        <dbReference type="SMART" id="SM00746"/>
    </source>
</evidence>
<keyword evidence="3" id="KW-0690">Ribosome biogenesis</keyword>
<dbReference type="HOGENOM" id="CLU_089419_2_2_1"/>
<feature type="compositionally biased region" description="Basic and acidic residues" evidence="5">
    <location>
        <begin position="135"/>
        <end position="145"/>
    </location>
</feature>
<dbReference type="CDD" id="cd00472">
    <property type="entry name" value="Ribosomal_L24e_L24"/>
    <property type="match status" value="1"/>
</dbReference>
<dbReference type="RefSeq" id="XP_008075531.1">
    <property type="nucleotide sequence ID" value="XM_008077340.1"/>
</dbReference>
<dbReference type="InterPro" id="IPR011017">
    <property type="entry name" value="TRASH_dom"/>
</dbReference>
<keyword evidence="4" id="KW-0539">Nucleus</keyword>
<dbReference type="VEuPathDB" id="MicrosporidiaDB:VCUG_02524"/>
<dbReference type="InterPro" id="IPR056366">
    <property type="entry name" value="Ribosomal_eL24"/>
</dbReference>
<dbReference type="FunFam" id="2.30.170.20:FF:000001">
    <property type="entry name" value="probable ribosome biogenesis protein RLP24"/>
    <property type="match status" value="1"/>
</dbReference>
<dbReference type="FunCoup" id="L2GQR7">
    <property type="interactions" value="216"/>
</dbReference>
<dbReference type="PANTHER" id="PTHR10792:SF8">
    <property type="entry name" value="RIBOSOME BIOGENESIS PROTEIN RLP24-RELATED"/>
    <property type="match status" value="1"/>
</dbReference>
<dbReference type="InterPro" id="IPR038630">
    <property type="entry name" value="L24e/L24_sf"/>
</dbReference>
<reference evidence="8" key="1">
    <citation type="submission" date="2011-03" db="EMBL/GenBank/DDBJ databases">
        <title>The genome sequence of Vavraia culicis strain floridensis.</title>
        <authorList>
            <consortium name="The Broad Institute Genome Sequencing Platform"/>
            <person name="Cuomo C."/>
            <person name="Becnel J."/>
            <person name="Sanscrainte N."/>
            <person name="Young S.K."/>
            <person name="Zeng Q."/>
            <person name="Gargeya S."/>
            <person name="Fitzgerald M."/>
            <person name="Haas B."/>
            <person name="Abouelleil A."/>
            <person name="Alvarado L."/>
            <person name="Arachchi H.M."/>
            <person name="Berlin A."/>
            <person name="Chapman S.B."/>
            <person name="Gearin G."/>
            <person name="Goldberg J."/>
            <person name="Griggs A."/>
            <person name="Gujja S."/>
            <person name="Hansen M."/>
            <person name="Heiman D."/>
            <person name="Howarth C."/>
            <person name="Larimer J."/>
            <person name="Lui A."/>
            <person name="MacDonald P.J.P."/>
            <person name="McCowen C."/>
            <person name="Montmayeur A."/>
            <person name="Murphy C."/>
            <person name="Neiman D."/>
            <person name="Pearson M."/>
            <person name="Priest M."/>
            <person name="Roberts A."/>
            <person name="Saif S."/>
            <person name="Shea T."/>
            <person name="Sisk P."/>
            <person name="Stolte C."/>
            <person name="Sykes S."/>
            <person name="Wortman J."/>
            <person name="Nusbaum C."/>
            <person name="Birren B."/>
        </authorList>
    </citation>
    <scope>NUCLEOTIDE SEQUENCE [LARGE SCALE GENOMIC DNA]</scope>
    <source>
        <strain evidence="8">floridensis</strain>
    </source>
</reference>
<evidence type="ECO:0000313" key="8">
    <source>
        <dbReference type="Proteomes" id="UP000011081"/>
    </source>
</evidence>
<comment type="subcellular location">
    <subcellularLocation>
        <location evidence="1">Nucleus</location>
    </subcellularLocation>
</comment>
<dbReference type="GO" id="GO:0042273">
    <property type="term" value="P:ribosomal large subunit biogenesis"/>
    <property type="evidence" value="ECO:0007669"/>
    <property type="project" value="TreeGrafter"/>
</dbReference>
<keyword evidence="8" id="KW-1185">Reference proteome</keyword>
<evidence type="ECO:0000256" key="5">
    <source>
        <dbReference type="SAM" id="MobiDB-lite"/>
    </source>
</evidence>
<evidence type="ECO:0000256" key="4">
    <source>
        <dbReference type="ARBA" id="ARBA00023242"/>
    </source>
</evidence>
<dbReference type="GO" id="GO:0003735">
    <property type="term" value="F:structural constituent of ribosome"/>
    <property type="evidence" value="ECO:0007669"/>
    <property type="project" value="InterPro"/>
</dbReference>
<evidence type="ECO:0000256" key="3">
    <source>
        <dbReference type="ARBA" id="ARBA00022517"/>
    </source>
</evidence>
<evidence type="ECO:0000256" key="1">
    <source>
        <dbReference type="ARBA" id="ARBA00004123"/>
    </source>
</evidence>
<dbReference type="EMBL" id="GL877474">
    <property type="protein sequence ID" value="ELA45991.1"/>
    <property type="molecule type" value="Genomic_DNA"/>
</dbReference>
<evidence type="ECO:0000313" key="7">
    <source>
        <dbReference type="EMBL" id="ELA45991.1"/>
    </source>
</evidence>
<dbReference type="STRING" id="948595.L2GQR7"/>
<dbReference type="PROSITE" id="PS01073">
    <property type="entry name" value="RIBOSOMAL_L24E"/>
    <property type="match status" value="1"/>
</dbReference>
<protein>
    <recommendedName>
        <fullName evidence="6">TRASH domain-containing protein</fullName>
    </recommendedName>
</protein>
<dbReference type="GO" id="GO:0005730">
    <property type="term" value="C:nucleolus"/>
    <property type="evidence" value="ECO:0007669"/>
    <property type="project" value="TreeGrafter"/>
</dbReference>
<dbReference type="SMART" id="SM00746">
    <property type="entry name" value="TRASH"/>
    <property type="match status" value="1"/>
</dbReference>
<dbReference type="OrthoDB" id="10262490at2759"/>
<feature type="region of interest" description="Disordered" evidence="5">
    <location>
        <begin position="135"/>
        <end position="155"/>
    </location>
</feature>
<organism evidence="7 8">
    <name type="scientific">Vavraia culicis (isolate floridensis)</name>
    <name type="common">Microsporidian parasite</name>
    <dbReference type="NCBI Taxonomy" id="948595"/>
    <lineage>
        <taxon>Eukaryota</taxon>
        <taxon>Fungi</taxon>
        <taxon>Fungi incertae sedis</taxon>
        <taxon>Microsporidia</taxon>
        <taxon>Pleistophoridae</taxon>
        <taxon>Vavraia</taxon>
    </lineage>
</organism>
<dbReference type="GeneID" id="19880385"/>
<dbReference type="Proteomes" id="UP000011081">
    <property type="component" value="Unassembled WGS sequence"/>
</dbReference>
<dbReference type="SUPFAM" id="SSF57716">
    <property type="entry name" value="Glucocorticoid receptor-like (DNA-binding domain)"/>
    <property type="match status" value="1"/>
</dbReference>
<dbReference type="Gene3D" id="2.30.170.20">
    <property type="entry name" value="Ribosomal protein L24e"/>
    <property type="match status" value="1"/>
</dbReference>